<sequence>METHRGILPNRRLRFWWAVVGLIALVVPYVTNMGLLAKTVYAEEKTLYKSDRLTVTAGDGNDWKWENGREVSWKFQFIDKDANYPNKDEVTFLIDKEAAAKQGLTDFKVNGQSWDAKTGKLGGFELYYNGGSGHSLILTAKSTTDEKRAVSVPVGLALTRTAQQGAKIKAPKLAETNLLPDDAKMMVEANLFGYEGDDATGEDEGEGDKPEVSVPTPDPGADPADSLTSLPKTESGIVEGFLIQRGVRTTPKTTGVTDPTNFSIWSSMNAPVKTEADTAYDSDVTIYQKFDVANAVKIDGNLDQDTDADLLKVRGDYHSQYEQVAATDGGKNQSSYTISFKDTAAMSGAKFTVLYDHVGEYIDTDLKHHAIGATMTISNITPASDDHQKLGDMLFIDVPNNLYSGLIYHGIDTLDIKLQFYELVDGEFVNQVDVPEGNGHVTFASLNNFGTGSNTFAGRPGYNYTVGDFTWDQNTIGIPGGSLTSGVKYAETVEGVSANVGEAKPFDDPKTEAVDDSFMVKSPSGLYYSTVHGIYDPVAGDSDGRGYTQLDQWPTYQSDQTFADQLGGKNFQKAALMFGVYGTSYTFKLHTGTGNTWQTISSAIMNPVELTDLHKLVTTNDTTYAQAIADESNGNLDLKNLAITSTVGDNFDFQYWLTQPTYDIGTDSLLKPYNVRFEDTLPTGVSLRDGVNSVAVYDTAGKQLKLNDDYTVKLDGQKVSVTLDKDDVANIEFDGKKMAVSLDVKIDAKLAQGLYEFDQDNKAYVYTDTGRATEEVDESNVVNVKLHPLPTTNVTINKVDEAGDMLAGAKFELKKVSEPSAWTAASFASAEISAYKTLTTATTIAASTTTETSWTWNNLPVGQYQLIETAPDGYVKATDVTFNVGAKLTANADGTGDAYTSTFKETTNPAVLTNVDVKDGSVTANVPNQLDIKAVFQVKKVDQDNKPLAGAVFQYFTDVTQKTGMNKDDTTGMHTMPTGQTLEFNKLYTLNESTVPTGYERAEDVYFKVLKQADFTTQTGATVPADLANEKVLFVKTDKDGAVTEWIKPDQNKNIFTTTFTVENKKQEPLQSIFPVTGGTGIMGFVIVGLILVGAAGALTLKRKFND</sequence>
<organism evidence="4 5">
    <name type="scientific">Weissella cibaria</name>
    <dbReference type="NCBI Taxonomy" id="137591"/>
    <lineage>
        <taxon>Bacteria</taxon>
        <taxon>Bacillati</taxon>
        <taxon>Bacillota</taxon>
        <taxon>Bacilli</taxon>
        <taxon>Lactobacillales</taxon>
        <taxon>Lactobacillaceae</taxon>
        <taxon>Weissella</taxon>
    </lineage>
</organism>
<feature type="region of interest" description="Disordered" evidence="1">
    <location>
        <begin position="195"/>
        <end position="231"/>
    </location>
</feature>
<feature type="domain" description="SpaA-like prealbumin fold" evidence="3">
    <location>
        <begin position="793"/>
        <end position="887"/>
    </location>
</feature>
<evidence type="ECO:0000313" key="4">
    <source>
        <dbReference type="EMBL" id="KIU25513.1"/>
    </source>
</evidence>
<dbReference type="AlphaFoldDB" id="A0A0D1JWB4"/>
<evidence type="ECO:0000313" key="5">
    <source>
        <dbReference type="Proteomes" id="UP000032289"/>
    </source>
</evidence>
<gene>
    <name evidence="4" type="ORF">ab3b_00296</name>
</gene>
<dbReference type="NCBIfam" id="TIGR01167">
    <property type="entry name" value="LPXTG_anchor"/>
    <property type="match status" value="1"/>
</dbReference>
<dbReference type="Proteomes" id="UP000032289">
    <property type="component" value="Unassembled WGS sequence"/>
</dbReference>
<keyword evidence="2" id="KW-0472">Membrane</keyword>
<dbReference type="EMBL" id="JWHT01000010">
    <property type="protein sequence ID" value="KIU25513.1"/>
    <property type="molecule type" value="Genomic_DNA"/>
</dbReference>
<dbReference type="Pfam" id="PF17802">
    <property type="entry name" value="SpaA"/>
    <property type="match status" value="2"/>
</dbReference>
<dbReference type="Gene3D" id="2.60.40.10">
    <property type="entry name" value="Immunoglobulins"/>
    <property type="match status" value="2"/>
</dbReference>
<accession>A0A0D1JWB4</accession>
<evidence type="ECO:0000259" key="3">
    <source>
        <dbReference type="Pfam" id="PF17802"/>
    </source>
</evidence>
<name>A0A0D1JWB4_9LACO</name>
<dbReference type="RefSeq" id="WP_043940621.1">
    <property type="nucleotide sequence ID" value="NZ_JWHT01000010.1"/>
</dbReference>
<feature type="transmembrane region" description="Helical" evidence="2">
    <location>
        <begin position="1081"/>
        <end position="1101"/>
    </location>
</feature>
<reference evidence="4 5" key="1">
    <citation type="journal article" date="2015" name="Microbiology (Mosc.)">
        <title>Genomics of the Weissella cibaria species with an examination of its metabolic traits.</title>
        <authorList>
            <person name="Lynch K.M."/>
            <person name="Lucid A."/>
            <person name="Arendt E.K."/>
            <person name="Sleator R.D."/>
            <person name="Lucey B."/>
            <person name="Coffey A."/>
        </authorList>
    </citation>
    <scope>NUCLEOTIDE SEQUENCE [LARGE SCALE GENOMIC DNA]</scope>
    <source>
        <strain evidence="4 5">AB3b</strain>
    </source>
</reference>
<evidence type="ECO:0000256" key="2">
    <source>
        <dbReference type="SAM" id="Phobius"/>
    </source>
</evidence>
<dbReference type="PATRIC" id="fig|137591.24.peg.291"/>
<dbReference type="InterPro" id="IPR041033">
    <property type="entry name" value="SpaA_PFL_dom_1"/>
</dbReference>
<comment type="caution">
    <text evidence="4">The sequence shown here is derived from an EMBL/GenBank/DDBJ whole genome shotgun (WGS) entry which is preliminary data.</text>
</comment>
<evidence type="ECO:0000256" key="1">
    <source>
        <dbReference type="SAM" id="MobiDB-lite"/>
    </source>
</evidence>
<keyword evidence="2" id="KW-1133">Transmembrane helix</keyword>
<proteinExistence type="predicted"/>
<feature type="domain" description="SpaA-like prealbumin fold" evidence="3">
    <location>
        <begin position="936"/>
        <end position="1014"/>
    </location>
</feature>
<keyword evidence="2" id="KW-0812">Transmembrane</keyword>
<feature type="compositionally biased region" description="Acidic residues" evidence="1">
    <location>
        <begin position="195"/>
        <end position="206"/>
    </location>
</feature>
<protein>
    <submittedName>
        <fullName evidence="4">Cna protein B-type domain protein</fullName>
    </submittedName>
</protein>
<feature type="transmembrane region" description="Helical" evidence="2">
    <location>
        <begin position="15"/>
        <end position="37"/>
    </location>
</feature>
<dbReference type="InterPro" id="IPR013783">
    <property type="entry name" value="Ig-like_fold"/>
</dbReference>